<comment type="subcellular location">
    <subcellularLocation>
        <location evidence="1">Cell membrane</location>
        <topology evidence="1">Multi-pass membrane protein</topology>
    </subcellularLocation>
</comment>
<dbReference type="PROSITE" id="PS50850">
    <property type="entry name" value="MFS"/>
    <property type="match status" value="1"/>
</dbReference>
<evidence type="ECO:0000256" key="5">
    <source>
        <dbReference type="ARBA" id="ARBA00023136"/>
    </source>
</evidence>
<dbReference type="RefSeq" id="WP_090080319.1">
    <property type="nucleotide sequence ID" value="NZ_FOMR01000001.1"/>
</dbReference>
<keyword evidence="4 6" id="KW-1133">Transmembrane helix</keyword>
<gene>
    <name evidence="8" type="ORF">SAMN05216238_101308</name>
</gene>
<evidence type="ECO:0000256" key="1">
    <source>
        <dbReference type="ARBA" id="ARBA00004651"/>
    </source>
</evidence>
<evidence type="ECO:0000256" key="3">
    <source>
        <dbReference type="ARBA" id="ARBA00022692"/>
    </source>
</evidence>
<feature type="transmembrane region" description="Helical" evidence="6">
    <location>
        <begin position="145"/>
        <end position="170"/>
    </location>
</feature>
<protein>
    <submittedName>
        <fullName evidence="8">MFS transporter, AAHS family, benzoate transport protein</fullName>
    </submittedName>
</protein>
<feature type="transmembrane region" description="Helical" evidence="6">
    <location>
        <begin position="317"/>
        <end position="335"/>
    </location>
</feature>
<dbReference type="OrthoDB" id="9787026at2"/>
<evidence type="ECO:0000256" key="4">
    <source>
        <dbReference type="ARBA" id="ARBA00022989"/>
    </source>
</evidence>
<dbReference type="Pfam" id="PF07690">
    <property type="entry name" value="MFS_1"/>
    <property type="match status" value="1"/>
</dbReference>
<keyword evidence="5 6" id="KW-0472">Membrane</keyword>
<evidence type="ECO:0000256" key="2">
    <source>
        <dbReference type="ARBA" id="ARBA00022448"/>
    </source>
</evidence>
<evidence type="ECO:0000256" key="6">
    <source>
        <dbReference type="SAM" id="Phobius"/>
    </source>
</evidence>
<evidence type="ECO:0000313" key="9">
    <source>
        <dbReference type="Proteomes" id="UP000199474"/>
    </source>
</evidence>
<dbReference type="Proteomes" id="UP000199474">
    <property type="component" value="Unassembled WGS sequence"/>
</dbReference>
<dbReference type="STRING" id="640948.SAMN05216238_101308"/>
<organism evidence="8 9">
    <name type="scientific">Lentibacillus persicus</name>
    <dbReference type="NCBI Taxonomy" id="640948"/>
    <lineage>
        <taxon>Bacteria</taxon>
        <taxon>Bacillati</taxon>
        <taxon>Bacillota</taxon>
        <taxon>Bacilli</taxon>
        <taxon>Bacillales</taxon>
        <taxon>Bacillaceae</taxon>
        <taxon>Lentibacillus</taxon>
    </lineage>
</organism>
<proteinExistence type="predicted"/>
<name>A0A1I1SEU9_9BACI</name>
<feature type="transmembrane region" description="Helical" evidence="6">
    <location>
        <begin position="405"/>
        <end position="426"/>
    </location>
</feature>
<dbReference type="InterPro" id="IPR036259">
    <property type="entry name" value="MFS_trans_sf"/>
</dbReference>
<keyword evidence="9" id="KW-1185">Reference proteome</keyword>
<dbReference type="PROSITE" id="PS00217">
    <property type="entry name" value="SUGAR_TRANSPORT_2"/>
    <property type="match status" value="1"/>
</dbReference>
<feature type="transmembrane region" description="Helical" evidence="6">
    <location>
        <begin position="55"/>
        <end position="76"/>
    </location>
</feature>
<accession>A0A1I1SEU9</accession>
<reference evidence="9" key="1">
    <citation type="submission" date="2016-10" db="EMBL/GenBank/DDBJ databases">
        <authorList>
            <person name="Varghese N."/>
            <person name="Submissions S."/>
        </authorList>
    </citation>
    <scope>NUCLEOTIDE SEQUENCE [LARGE SCALE GENOMIC DNA]</scope>
    <source>
        <strain evidence="9">DSM 22530</strain>
    </source>
</reference>
<feature type="domain" description="Major facilitator superfamily (MFS) profile" evidence="7">
    <location>
        <begin position="22"/>
        <end position="431"/>
    </location>
</feature>
<keyword evidence="2" id="KW-0813">Transport</keyword>
<dbReference type="PANTHER" id="PTHR23508:SF10">
    <property type="entry name" value="CARBOXYLIC ACID TRANSPORTER PROTEIN HOMOLOG"/>
    <property type="match status" value="1"/>
</dbReference>
<feature type="transmembrane region" description="Helical" evidence="6">
    <location>
        <begin position="291"/>
        <end position="310"/>
    </location>
</feature>
<dbReference type="CDD" id="cd17365">
    <property type="entry name" value="MFS_PcaK_like"/>
    <property type="match status" value="1"/>
</dbReference>
<feature type="transmembrane region" description="Helical" evidence="6">
    <location>
        <begin position="88"/>
        <end position="107"/>
    </location>
</feature>
<dbReference type="PANTHER" id="PTHR23508">
    <property type="entry name" value="CARBOXYLIC ACID TRANSPORTER PROTEIN HOMOLOG"/>
    <property type="match status" value="1"/>
</dbReference>
<feature type="transmembrane region" description="Helical" evidence="6">
    <location>
        <begin position="113"/>
        <end position="133"/>
    </location>
</feature>
<evidence type="ECO:0000313" key="8">
    <source>
        <dbReference type="EMBL" id="SFD43148.1"/>
    </source>
</evidence>
<sequence>MSKINVNNTVDNSKFNSFHLLLVFFGFLILLADGYDLMVYGAVLPSLIDEWSITASTAGFIGSLTLVGGLLGNLIFGILGDKVGRKKTIISCVFSFSFFTVLCGFALGPVDFAVYRFIAGLALGGVMPIIVSLTSEYAPKSIRSMLVGVASTGFAVGGILVALIGSNIITNIGWQWMFYTGGFPLLIIPFLIKYLPDSLAFHIKNKENKKVRSILKKLDPSLQLTDEDVFEVDLPKKGVPLSELFKEKRTVSTLGFWVSTFMLLLMVYGLGTWLPQLMVEAGYALNSSLTFLLALNFGAMFGQVGGGLLADCNGSKKVLIGMFILGAISLTLFGLQFEAIMLYLLAGIAGSCTTGGQAVNNAYASRFYPVHAKSTGVGWALGIGRFGAIVGPSMGGLLLASNIPIYMNFIMFAIPGLLGAVAISFVQDKYSELALNKKIRTVS</sequence>
<dbReference type="Gene3D" id="1.20.1250.20">
    <property type="entry name" value="MFS general substrate transporter like domains"/>
    <property type="match status" value="1"/>
</dbReference>
<evidence type="ECO:0000259" key="7">
    <source>
        <dbReference type="PROSITE" id="PS50850"/>
    </source>
</evidence>
<dbReference type="InterPro" id="IPR011701">
    <property type="entry name" value="MFS"/>
</dbReference>
<feature type="transmembrane region" description="Helical" evidence="6">
    <location>
        <begin position="20"/>
        <end position="43"/>
    </location>
</feature>
<dbReference type="AlphaFoldDB" id="A0A1I1SEU9"/>
<dbReference type="InterPro" id="IPR005829">
    <property type="entry name" value="Sugar_transporter_CS"/>
</dbReference>
<feature type="transmembrane region" description="Helical" evidence="6">
    <location>
        <begin position="176"/>
        <end position="196"/>
    </location>
</feature>
<dbReference type="EMBL" id="FOMR01000001">
    <property type="protein sequence ID" value="SFD43148.1"/>
    <property type="molecule type" value="Genomic_DNA"/>
</dbReference>
<dbReference type="SUPFAM" id="SSF103473">
    <property type="entry name" value="MFS general substrate transporter"/>
    <property type="match status" value="1"/>
</dbReference>
<feature type="transmembrane region" description="Helical" evidence="6">
    <location>
        <begin position="376"/>
        <end position="399"/>
    </location>
</feature>
<dbReference type="GO" id="GO:0005886">
    <property type="term" value="C:plasma membrane"/>
    <property type="evidence" value="ECO:0007669"/>
    <property type="project" value="UniProtKB-SubCell"/>
</dbReference>
<dbReference type="InterPro" id="IPR020846">
    <property type="entry name" value="MFS_dom"/>
</dbReference>
<keyword evidence="3 6" id="KW-0812">Transmembrane</keyword>
<feature type="transmembrane region" description="Helical" evidence="6">
    <location>
        <begin position="341"/>
        <end position="364"/>
    </location>
</feature>
<feature type="transmembrane region" description="Helical" evidence="6">
    <location>
        <begin position="254"/>
        <end position="271"/>
    </location>
</feature>
<dbReference type="GO" id="GO:0046943">
    <property type="term" value="F:carboxylic acid transmembrane transporter activity"/>
    <property type="evidence" value="ECO:0007669"/>
    <property type="project" value="TreeGrafter"/>
</dbReference>